<feature type="transmembrane region" description="Helical" evidence="5">
    <location>
        <begin position="143"/>
        <end position="161"/>
    </location>
</feature>
<dbReference type="RefSeq" id="WP_382045557.1">
    <property type="nucleotide sequence ID" value="NZ_JBHSKJ010000013.1"/>
</dbReference>
<organism evidence="7 8">
    <name type="scientific">Streptomyces aureoversilis</name>
    <dbReference type="NCBI Taxonomy" id="67277"/>
    <lineage>
        <taxon>Bacteria</taxon>
        <taxon>Bacillati</taxon>
        <taxon>Actinomycetota</taxon>
        <taxon>Actinomycetes</taxon>
        <taxon>Kitasatosporales</taxon>
        <taxon>Streptomycetaceae</taxon>
        <taxon>Streptomyces</taxon>
    </lineage>
</organism>
<dbReference type="EMBL" id="JBHSKJ010000013">
    <property type="protein sequence ID" value="MFC5147585.1"/>
    <property type="molecule type" value="Genomic_DNA"/>
</dbReference>
<dbReference type="Pfam" id="PF07730">
    <property type="entry name" value="HisKA_3"/>
    <property type="match status" value="1"/>
</dbReference>
<gene>
    <name evidence="7" type="ORF">ACFPP6_23210</name>
</gene>
<feature type="transmembrane region" description="Helical" evidence="5">
    <location>
        <begin position="84"/>
        <end position="110"/>
    </location>
</feature>
<accession>A0ABW0A4X9</accession>
<feature type="region of interest" description="Disordered" evidence="4">
    <location>
        <begin position="414"/>
        <end position="443"/>
    </location>
</feature>
<keyword evidence="8" id="KW-1185">Reference proteome</keyword>
<keyword evidence="1" id="KW-0808">Transferase</keyword>
<feature type="compositionally biased region" description="Low complexity" evidence="4">
    <location>
        <begin position="422"/>
        <end position="431"/>
    </location>
</feature>
<dbReference type="InterPro" id="IPR050482">
    <property type="entry name" value="Sensor_HK_TwoCompSys"/>
</dbReference>
<evidence type="ECO:0000256" key="4">
    <source>
        <dbReference type="SAM" id="MobiDB-lite"/>
    </source>
</evidence>
<keyword evidence="5" id="KW-1133">Transmembrane helix</keyword>
<dbReference type="GO" id="GO:0016301">
    <property type="term" value="F:kinase activity"/>
    <property type="evidence" value="ECO:0007669"/>
    <property type="project" value="UniProtKB-KW"/>
</dbReference>
<name>A0ABW0A4X9_9ACTN</name>
<feature type="transmembrane region" description="Helical" evidence="5">
    <location>
        <begin position="116"/>
        <end position="136"/>
    </location>
</feature>
<dbReference type="PANTHER" id="PTHR24421">
    <property type="entry name" value="NITRATE/NITRITE SENSOR PROTEIN NARX-RELATED"/>
    <property type="match status" value="1"/>
</dbReference>
<keyword evidence="2 7" id="KW-0418">Kinase</keyword>
<dbReference type="InterPro" id="IPR011712">
    <property type="entry name" value="Sig_transdc_His_kin_sub3_dim/P"/>
</dbReference>
<comment type="caution">
    <text evidence="7">The sequence shown here is derived from an EMBL/GenBank/DDBJ whole genome shotgun (WGS) entry which is preliminary data.</text>
</comment>
<dbReference type="Gene3D" id="1.20.5.1930">
    <property type="match status" value="1"/>
</dbReference>
<keyword evidence="5" id="KW-0812">Transmembrane</keyword>
<proteinExistence type="predicted"/>
<dbReference type="InterPro" id="IPR036890">
    <property type="entry name" value="HATPase_C_sf"/>
</dbReference>
<evidence type="ECO:0000313" key="8">
    <source>
        <dbReference type="Proteomes" id="UP001596222"/>
    </source>
</evidence>
<keyword evidence="3" id="KW-0902">Two-component regulatory system</keyword>
<dbReference type="Gene3D" id="3.30.565.10">
    <property type="entry name" value="Histidine kinase-like ATPase, C-terminal domain"/>
    <property type="match status" value="1"/>
</dbReference>
<dbReference type="SUPFAM" id="SSF55874">
    <property type="entry name" value="ATPase domain of HSP90 chaperone/DNA topoisomerase II/histidine kinase"/>
    <property type="match status" value="1"/>
</dbReference>
<protein>
    <submittedName>
        <fullName evidence="7">Sensor histidine kinase</fullName>
    </submittedName>
</protein>
<evidence type="ECO:0000256" key="2">
    <source>
        <dbReference type="ARBA" id="ARBA00022777"/>
    </source>
</evidence>
<feature type="transmembrane region" description="Helical" evidence="5">
    <location>
        <begin position="21"/>
        <end position="40"/>
    </location>
</feature>
<reference evidence="8" key="1">
    <citation type="journal article" date="2019" name="Int. J. Syst. Evol. Microbiol.">
        <title>The Global Catalogue of Microorganisms (GCM) 10K type strain sequencing project: providing services to taxonomists for standard genome sequencing and annotation.</title>
        <authorList>
            <consortium name="The Broad Institute Genomics Platform"/>
            <consortium name="The Broad Institute Genome Sequencing Center for Infectious Disease"/>
            <person name="Wu L."/>
            <person name="Ma J."/>
        </authorList>
    </citation>
    <scope>NUCLEOTIDE SEQUENCE [LARGE SCALE GENOMIC DNA]</scope>
    <source>
        <strain evidence="8">CGMCC 4.1641</strain>
    </source>
</reference>
<feature type="domain" description="Signal transduction histidine kinase subgroup 3 dimerisation and phosphoacceptor" evidence="6">
    <location>
        <begin position="214"/>
        <end position="281"/>
    </location>
</feature>
<evidence type="ECO:0000256" key="5">
    <source>
        <dbReference type="SAM" id="Phobius"/>
    </source>
</evidence>
<feature type="transmembrane region" description="Helical" evidence="5">
    <location>
        <begin position="167"/>
        <end position="186"/>
    </location>
</feature>
<evidence type="ECO:0000313" key="7">
    <source>
        <dbReference type="EMBL" id="MFC5147585.1"/>
    </source>
</evidence>
<keyword evidence="5" id="KW-0472">Membrane</keyword>
<feature type="transmembrane region" description="Helical" evidence="5">
    <location>
        <begin position="52"/>
        <end position="72"/>
    </location>
</feature>
<sequence>MGLWTRVKEWRGRSRVAKVDSYMRWTLYAIPVFLPASGTAGVFSDSGLTRPWILALGGIFTLQGLLGISIFRRSFDHYLWKKPAPWWLLAAQGLLFVVAIACMVISFGVYGNEYSSTIGLFLWNGSLSLFGPFTLLVRKVRRFVIACVSIALVLGLGVLALGAGWQAAASLSGTVLGVTLCCLYVVRLSGWMLHVMWELENAREAQARLAVAEERLRFGRDLHDVLGRNLAVIALKSELACQLARRGSDAALTQMTEVQRIAQESQREVREVVRGYREADLHTELVGARGVLSAADIDCRIDDTAGKTLPPPVQSVLAWVVREGTTNVLRHSDARRCAVRLRVVADTEAVLIMENNGVREPDGDPGSGNGSGLAGLRERLMVLGGTLTYEHAANATFRLTARVPLSGVGDAEDAAVPDRARAGNPAGAPGRVQDEVPVNGGTA</sequence>
<evidence type="ECO:0000256" key="3">
    <source>
        <dbReference type="ARBA" id="ARBA00023012"/>
    </source>
</evidence>
<dbReference type="Proteomes" id="UP001596222">
    <property type="component" value="Unassembled WGS sequence"/>
</dbReference>
<dbReference type="CDD" id="cd16917">
    <property type="entry name" value="HATPase_UhpB-NarQ-NarX-like"/>
    <property type="match status" value="1"/>
</dbReference>
<evidence type="ECO:0000256" key="1">
    <source>
        <dbReference type="ARBA" id="ARBA00022679"/>
    </source>
</evidence>
<dbReference type="PANTHER" id="PTHR24421:SF63">
    <property type="entry name" value="SENSOR HISTIDINE KINASE DESK"/>
    <property type="match status" value="1"/>
</dbReference>
<evidence type="ECO:0000259" key="6">
    <source>
        <dbReference type="Pfam" id="PF07730"/>
    </source>
</evidence>